<dbReference type="SUPFAM" id="SSF52540">
    <property type="entry name" value="P-loop containing nucleoside triphosphate hydrolases"/>
    <property type="match status" value="1"/>
</dbReference>
<accession>A0A1I1SHU5</accession>
<keyword evidence="2" id="KW-1185">Reference proteome</keyword>
<dbReference type="EMBL" id="FOLO01000057">
    <property type="protein sequence ID" value="SFD43423.1"/>
    <property type="molecule type" value="Genomic_DNA"/>
</dbReference>
<dbReference type="InterPro" id="IPR052736">
    <property type="entry name" value="Stf3_sulfotransferase"/>
</dbReference>
<evidence type="ECO:0000313" key="2">
    <source>
        <dbReference type="Proteomes" id="UP000198862"/>
    </source>
</evidence>
<dbReference type="AlphaFoldDB" id="A0A1I1SHU5"/>
<protein>
    <submittedName>
        <fullName evidence="1">Sulfotransferase domain-containing protein</fullName>
    </submittedName>
</protein>
<dbReference type="PANTHER" id="PTHR36451:SF1">
    <property type="entry name" value="OMEGA-HYDROXY-BETA-DIHYDROMENAQUINONE-9 SULFOTRANSFERASE STF3"/>
    <property type="match status" value="1"/>
</dbReference>
<dbReference type="InterPro" id="IPR027417">
    <property type="entry name" value="P-loop_NTPase"/>
</dbReference>
<dbReference type="STRING" id="1123010.SAMN02745724_04512"/>
<evidence type="ECO:0000313" key="1">
    <source>
        <dbReference type="EMBL" id="SFD43423.1"/>
    </source>
</evidence>
<dbReference type="Proteomes" id="UP000198862">
    <property type="component" value="Unassembled WGS sequence"/>
</dbReference>
<dbReference type="GO" id="GO:0016740">
    <property type="term" value="F:transferase activity"/>
    <property type="evidence" value="ECO:0007669"/>
    <property type="project" value="UniProtKB-KW"/>
</dbReference>
<dbReference type="Gene3D" id="3.40.50.300">
    <property type="entry name" value="P-loop containing nucleotide triphosphate hydrolases"/>
    <property type="match status" value="1"/>
</dbReference>
<organism evidence="1 2">
    <name type="scientific">Pseudoalteromonas denitrificans DSM 6059</name>
    <dbReference type="NCBI Taxonomy" id="1123010"/>
    <lineage>
        <taxon>Bacteria</taxon>
        <taxon>Pseudomonadati</taxon>
        <taxon>Pseudomonadota</taxon>
        <taxon>Gammaproteobacteria</taxon>
        <taxon>Alteromonadales</taxon>
        <taxon>Pseudoalteromonadaceae</taxon>
        <taxon>Pseudoalteromonas</taxon>
    </lineage>
</organism>
<proteinExistence type="predicted"/>
<dbReference type="RefSeq" id="WP_177208141.1">
    <property type="nucleotide sequence ID" value="NZ_FOLO01000057.1"/>
</dbReference>
<dbReference type="Pfam" id="PF13469">
    <property type="entry name" value="Sulfotransfer_3"/>
    <property type="match status" value="1"/>
</dbReference>
<name>A0A1I1SHU5_9GAMM</name>
<dbReference type="PANTHER" id="PTHR36451">
    <property type="entry name" value="PAPS-DEPENDENT SULFOTRANSFERASE STF3"/>
    <property type="match status" value="1"/>
</dbReference>
<keyword evidence="1" id="KW-0808">Transferase</keyword>
<gene>
    <name evidence="1" type="ORF">SAMN02745724_04512</name>
</gene>
<sequence>MISNIFKQPIIILSAPRSGSTFLFETLSKGNELWTIGGESHAVIEGMPQLCPGYKDSISNELTEHDADPKTIEQLKFRFQSLLKNNEGKTYSEEINGPIRFLEKTPKNALRIRFLSKVFPDAKFIYLVRDPKENISSMIDAWNSKHFITYPYLPNFKNRWSLVLLPNWPSLVNKTNHEIATQQWKVCNSTILEELKKLPEDKWEITNYSDLIDNPDQEISKLCRFIGINKNENFPELGKNELPLSEFTLTEPKKNKWHKNAHLLASQMNQLETLIDDINLELSRSNATKINNVIALDNVKNN</sequence>
<reference evidence="1 2" key="1">
    <citation type="submission" date="2016-10" db="EMBL/GenBank/DDBJ databases">
        <authorList>
            <person name="de Groot N.N."/>
        </authorList>
    </citation>
    <scope>NUCLEOTIDE SEQUENCE [LARGE SCALE GENOMIC DNA]</scope>
    <source>
        <strain evidence="1 2">DSM 6059</strain>
    </source>
</reference>